<feature type="region of interest" description="Disordered" evidence="1">
    <location>
        <begin position="96"/>
        <end position="115"/>
    </location>
</feature>
<organism evidence="2">
    <name type="scientific">Oikopleura dioica</name>
    <name type="common">Tunicate</name>
    <dbReference type="NCBI Taxonomy" id="34765"/>
    <lineage>
        <taxon>Eukaryota</taxon>
        <taxon>Metazoa</taxon>
        <taxon>Chordata</taxon>
        <taxon>Tunicata</taxon>
        <taxon>Appendicularia</taxon>
        <taxon>Copelata</taxon>
        <taxon>Oikopleuridae</taxon>
        <taxon>Oikopleura</taxon>
    </lineage>
</organism>
<evidence type="ECO:0000313" key="2">
    <source>
        <dbReference type="EMBL" id="CBY36518.1"/>
    </source>
</evidence>
<accession>E4YM07</accession>
<proteinExistence type="predicted"/>
<dbReference type="Proteomes" id="UP000011014">
    <property type="component" value="Unassembled WGS sequence"/>
</dbReference>
<gene>
    <name evidence="2" type="ORF">GSOID_T00029527001</name>
</gene>
<evidence type="ECO:0000256" key="1">
    <source>
        <dbReference type="SAM" id="MobiDB-lite"/>
    </source>
</evidence>
<feature type="region of interest" description="Disordered" evidence="1">
    <location>
        <begin position="301"/>
        <end position="322"/>
    </location>
</feature>
<sequence>MATRADTAFALSESTISQEFLELPRRSPRIQARRKRKADEDFCDDLSRTIQLPKKDSMRGKINRRIRTATRKIADKVAKKLLNEAQNVVDALSKDKDEEKVVGGSSEGRRSADAFNIDVHEPEAKRQKTVSTAKKVICKSLKVFATIPIELTVAAGVGQYKAQFTFRKTPEQRQREVRESILCSPARRAITFDERDEDVFSPRRAISSRRISHGAPRYVDISERYYAPENITIVEEGESAETSIVKDDNDAQVVASTLRGAASWDMELSEGVKHDDGTIVEVAPKRLPIFSLAATILPTTTTTTSIKTTPSPPPNQETPSTSATIHAATDLAKNGEEDDQPPVKIKKTTTPIQRKRQKATLWKLSSARFGASTSVAVAPVKCQIVKPPQNTLLQVVGSERYAPQHQTMHDTVSSFAVLKMRYLNIGVDVFGFGTDLCHTRFGAFIQRLSTTLYENCTNKVVGARIDHGSWSFETRKWSSNPSSTYVEPLALYSNIHQWIVLECLCAEFTVDSFGSLKIKSLSGYFHMENGNWALIDLSDARLGHPLKILRALSDLSPKTHYPWPGHDDPLGCERAAVLLLLGLVPYPNFEPPFYLLARDLLIRKDPRFIFKLEDVSPVGVNQMLALYGRLENLLWRCLAVQGKTTNFQDHNRLTNTMRKCVQMMGCASGGDLVPAWQEYVRRSSQILNGAV</sequence>
<dbReference type="AlphaFoldDB" id="E4YM07"/>
<reference evidence="2" key="1">
    <citation type="journal article" date="2010" name="Science">
        <title>Plasticity of animal genome architecture unmasked by rapid evolution of a pelagic tunicate.</title>
        <authorList>
            <person name="Denoeud F."/>
            <person name="Henriet S."/>
            <person name="Mungpakdee S."/>
            <person name="Aury J.M."/>
            <person name="Da Silva C."/>
            <person name="Brinkmann H."/>
            <person name="Mikhaleva J."/>
            <person name="Olsen L.C."/>
            <person name="Jubin C."/>
            <person name="Canestro C."/>
            <person name="Bouquet J.M."/>
            <person name="Danks G."/>
            <person name="Poulain J."/>
            <person name="Campsteijn C."/>
            <person name="Adamski M."/>
            <person name="Cross I."/>
            <person name="Yadetie F."/>
            <person name="Muffato M."/>
            <person name="Louis A."/>
            <person name="Butcher S."/>
            <person name="Tsagkogeorga G."/>
            <person name="Konrad A."/>
            <person name="Singh S."/>
            <person name="Jensen M.F."/>
            <person name="Cong E.H."/>
            <person name="Eikeseth-Otteraa H."/>
            <person name="Noel B."/>
            <person name="Anthouard V."/>
            <person name="Porcel B.M."/>
            <person name="Kachouri-Lafond R."/>
            <person name="Nishino A."/>
            <person name="Ugolini M."/>
            <person name="Chourrout P."/>
            <person name="Nishida H."/>
            <person name="Aasland R."/>
            <person name="Huzurbazar S."/>
            <person name="Westhof E."/>
            <person name="Delsuc F."/>
            <person name="Lehrach H."/>
            <person name="Reinhardt R."/>
            <person name="Weissenbach J."/>
            <person name="Roy S.W."/>
            <person name="Artiguenave F."/>
            <person name="Postlethwait J.H."/>
            <person name="Manak J.R."/>
            <person name="Thompson E.M."/>
            <person name="Jaillon O."/>
            <person name="Du Pasquier L."/>
            <person name="Boudinot P."/>
            <person name="Liberles D.A."/>
            <person name="Volff J.N."/>
            <person name="Philippe H."/>
            <person name="Lenhard B."/>
            <person name="Roest Crollius H."/>
            <person name="Wincker P."/>
            <person name="Chourrout D."/>
        </authorList>
    </citation>
    <scope>NUCLEOTIDE SEQUENCE [LARGE SCALE GENOMIC DNA]</scope>
</reference>
<dbReference type="EMBL" id="FN654792">
    <property type="protein sequence ID" value="CBY36518.1"/>
    <property type="molecule type" value="Genomic_DNA"/>
</dbReference>
<protein>
    <submittedName>
        <fullName evidence="2">Uncharacterized protein</fullName>
    </submittedName>
</protein>
<name>E4YM07_OIKDI</name>